<accession>A0A261S1M9</accession>
<dbReference type="AlphaFoldDB" id="A0A261S1M9"/>
<evidence type="ECO:0000256" key="3">
    <source>
        <dbReference type="ARBA" id="ARBA00022964"/>
    </source>
</evidence>
<proteinExistence type="inferred from homology"/>
<evidence type="ECO:0000256" key="4">
    <source>
        <dbReference type="ARBA" id="ARBA00023002"/>
    </source>
</evidence>
<sequence>MLDSLPCRMDVFHPLTKERLMAFQLRKIDKPLGHEILGVDLRNLSDEDFEKIDAAYREYGVVVIRDQKLTPQDQLNFSRRFGALDRFVFDRFNMPENPEIFIVSNVIEEGRPIGMEDAGRYWHSDMWYVAKPPRGSFLYALEVPHDGSRPLGDTCFASTRYAYETLPEDLRQQVDSLQAVFSSKKYGEYVGHTEEKAKDNIYLKDVVKAREKIKDNTITHPLVRIHPITGKKCLHVVQGVISEIVGLPPAESEALVEKLVNHAIRPEAIYRHQWRVGDIVMWDNYSALHQANGDFKLPQRRLMHRTTLSAPLAA</sequence>
<reference evidence="8" key="1">
    <citation type="submission" date="2017-05" db="EMBL/GenBank/DDBJ databases">
        <title>Complete and WGS of Bordetella genogroups.</title>
        <authorList>
            <person name="Spilker T."/>
            <person name="Lipuma J."/>
        </authorList>
    </citation>
    <scope>NUCLEOTIDE SEQUENCE [LARGE SCALE GENOMIC DNA]</scope>
    <source>
        <strain evidence="8">AU16122</strain>
    </source>
</reference>
<dbReference type="Proteomes" id="UP000216020">
    <property type="component" value="Unassembled WGS sequence"/>
</dbReference>
<name>A0A261S1M9_9BORD</name>
<dbReference type="InterPro" id="IPR042098">
    <property type="entry name" value="TauD-like_sf"/>
</dbReference>
<dbReference type="InterPro" id="IPR003819">
    <property type="entry name" value="TauD/TfdA-like"/>
</dbReference>
<evidence type="ECO:0000256" key="5">
    <source>
        <dbReference type="ARBA" id="ARBA00023004"/>
    </source>
</evidence>
<dbReference type="PANTHER" id="PTHR43779:SF3">
    <property type="entry name" value="(3R)-3-[(CARBOXYMETHYL)AMINO]FATTY ACID OXYGENASE_DECARBOXYLASE"/>
    <property type="match status" value="1"/>
</dbReference>
<dbReference type="EMBL" id="NEVM01000005">
    <property type="protein sequence ID" value="OZI31075.1"/>
    <property type="molecule type" value="Genomic_DNA"/>
</dbReference>
<keyword evidence="4" id="KW-0560">Oxidoreductase</keyword>
<dbReference type="InterPro" id="IPR051178">
    <property type="entry name" value="TfdA_dioxygenase"/>
</dbReference>
<dbReference type="PANTHER" id="PTHR43779">
    <property type="entry name" value="DIOXYGENASE RV0097-RELATED"/>
    <property type="match status" value="1"/>
</dbReference>
<protein>
    <recommendedName>
        <fullName evidence="6">TauD/TfdA-like domain-containing protein</fullName>
    </recommendedName>
</protein>
<keyword evidence="3" id="KW-0223">Dioxygenase</keyword>
<evidence type="ECO:0000259" key="6">
    <source>
        <dbReference type="Pfam" id="PF02668"/>
    </source>
</evidence>
<evidence type="ECO:0000313" key="7">
    <source>
        <dbReference type="EMBL" id="OZI31075.1"/>
    </source>
</evidence>
<gene>
    <name evidence="7" type="ORF">CAL29_24375</name>
</gene>
<dbReference type="SUPFAM" id="SSF51197">
    <property type="entry name" value="Clavaminate synthase-like"/>
    <property type="match status" value="1"/>
</dbReference>
<dbReference type="GO" id="GO:0016706">
    <property type="term" value="F:2-oxoglutarate-dependent dioxygenase activity"/>
    <property type="evidence" value="ECO:0007669"/>
    <property type="project" value="UniProtKB-ARBA"/>
</dbReference>
<dbReference type="RefSeq" id="WP_094855490.1">
    <property type="nucleotide sequence ID" value="NZ_NEVM01000005.1"/>
</dbReference>
<comment type="similarity">
    <text evidence="1">Belongs to the TfdA dioxygenase family.</text>
</comment>
<evidence type="ECO:0000256" key="1">
    <source>
        <dbReference type="ARBA" id="ARBA00005896"/>
    </source>
</evidence>
<organism evidence="7 8">
    <name type="scientific">Bordetella genomosp. 10</name>
    <dbReference type="NCBI Taxonomy" id="1416804"/>
    <lineage>
        <taxon>Bacteria</taxon>
        <taxon>Pseudomonadati</taxon>
        <taxon>Pseudomonadota</taxon>
        <taxon>Betaproteobacteria</taxon>
        <taxon>Burkholderiales</taxon>
        <taxon>Alcaligenaceae</taxon>
        <taxon>Bordetella</taxon>
    </lineage>
</organism>
<feature type="domain" description="TauD/TfdA-like" evidence="6">
    <location>
        <begin position="27"/>
        <end position="307"/>
    </location>
</feature>
<evidence type="ECO:0000256" key="2">
    <source>
        <dbReference type="ARBA" id="ARBA00022723"/>
    </source>
</evidence>
<dbReference type="GO" id="GO:0046872">
    <property type="term" value="F:metal ion binding"/>
    <property type="evidence" value="ECO:0007669"/>
    <property type="project" value="UniProtKB-KW"/>
</dbReference>
<dbReference type="Pfam" id="PF02668">
    <property type="entry name" value="TauD"/>
    <property type="match status" value="1"/>
</dbReference>
<keyword evidence="2" id="KW-0479">Metal-binding</keyword>
<comment type="caution">
    <text evidence="7">The sequence shown here is derived from an EMBL/GenBank/DDBJ whole genome shotgun (WGS) entry which is preliminary data.</text>
</comment>
<keyword evidence="5" id="KW-0408">Iron</keyword>
<dbReference type="Gene3D" id="3.60.130.10">
    <property type="entry name" value="Clavaminate synthase-like"/>
    <property type="match status" value="1"/>
</dbReference>
<dbReference type="OrthoDB" id="8893262at2"/>
<keyword evidence="8" id="KW-1185">Reference proteome</keyword>
<evidence type="ECO:0000313" key="8">
    <source>
        <dbReference type="Proteomes" id="UP000216020"/>
    </source>
</evidence>